<reference evidence="1 2" key="1">
    <citation type="submission" date="2018-11" db="EMBL/GenBank/DDBJ databases">
        <title>Rhizobium chutanense sp. nov., isolated from root nodules of Phaseolus vulgaris in China.</title>
        <authorList>
            <person name="Huo Y."/>
        </authorList>
    </citation>
    <scope>NUCLEOTIDE SEQUENCE [LARGE SCALE GENOMIC DNA]</scope>
    <source>
        <strain evidence="1 2">C16</strain>
    </source>
</reference>
<name>A0A432P794_9HYPH</name>
<evidence type="ECO:0000313" key="1">
    <source>
        <dbReference type="EMBL" id="RUM08655.1"/>
    </source>
</evidence>
<dbReference type="AlphaFoldDB" id="A0A432P794"/>
<dbReference type="EMBL" id="RJTJ01000003">
    <property type="protein sequence ID" value="RUM08655.1"/>
    <property type="molecule type" value="Genomic_DNA"/>
</dbReference>
<sequence>MTPPVASEVTLDWTGPELLDVAEVQRADGDLLALDASGGISCVDLQSMAVRLLGTLALPRTSVENSNASLVIPRWRLCASADGAFAAVFFDGGRHGFVIRLDRFETTMQLDGGDYYEETVPFSICFITRNEKTILVHRTEWNRLDASDPQSGRLLTGRDLTPRENSERPPHYLDYFHGELRSSPSGSRLFDAGWVWHPVGIPRVFDVVAWLTANVWESEDGASVQWLSSREDWNFPACWIDDDRIALGGTGDWDDDEFETLAAPPGVRIVDVRHGTKAPDRKLWMNAEPQELFTDGRLLFAFHGVDTSVWSVASGSCVKMLEGFAATHYHLRRKELLELKPHRIRLLATTFW</sequence>
<protein>
    <submittedName>
        <fullName evidence="1">Uncharacterized protein</fullName>
    </submittedName>
</protein>
<gene>
    <name evidence="1" type="ORF">EFR84_03640</name>
</gene>
<evidence type="ECO:0000313" key="2">
    <source>
        <dbReference type="Proteomes" id="UP000278081"/>
    </source>
</evidence>
<comment type="caution">
    <text evidence="1">The sequence shown here is derived from an EMBL/GenBank/DDBJ whole genome shotgun (WGS) entry which is preliminary data.</text>
</comment>
<accession>A0A432P794</accession>
<organism evidence="1 2">
    <name type="scientific">Rhizobium chutanense</name>
    <dbReference type="NCBI Taxonomy" id="2035448"/>
    <lineage>
        <taxon>Bacteria</taxon>
        <taxon>Pseudomonadati</taxon>
        <taxon>Pseudomonadota</taxon>
        <taxon>Alphaproteobacteria</taxon>
        <taxon>Hyphomicrobiales</taxon>
        <taxon>Rhizobiaceae</taxon>
        <taxon>Rhizobium/Agrobacterium group</taxon>
        <taxon>Rhizobium</taxon>
    </lineage>
</organism>
<dbReference type="InterPro" id="IPR011044">
    <property type="entry name" value="Quino_amine_DH_bsu"/>
</dbReference>
<dbReference type="Proteomes" id="UP000278081">
    <property type="component" value="Unassembled WGS sequence"/>
</dbReference>
<dbReference type="SUPFAM" id="SSF50969">
    <property type="entry name" value="YVTN repeat-like/Quinoprotein amine dehydrogenase"/>
    <property type="match status" value="1"/>
</dbReference>
<proteinExistence type="predicted"/>